<feature type="compositionally biased region" description="Low complexity" evidence="1">
    <location>
        <begin position="160"/>
        <end position="176"/>
    </location>
</feature>
<feature type="region of interest" description="Disordered" evidence="1">
    <location>
        <begin position="41"/>
        <end position="83"/>
    </location>
</feature>
<name>A0AAD5RL72_9PEZI</name>
<dbReference type="AlphaFoldDB" id="A0AAD5RL72"/>
<dbReference type="Proteomes" id="UP001201980">
    <property type="component" value="Unassembled WGS sequence"/>
</dbReference>
<dbReference type="EMBL" id="JAKWBI020000264">
    <property type="protein sequence ID" value="KAJ2897633.1"/>
    <property type="molecule type" value="Genomic_DNA"/>
</dbReference>
<feature type="region of interest" description="Disordered" evidence="1">
    <location>
        <begin position="101"/>
        <end position="133"/>
    </location>
</feature>
<proteinExistence type="predicted"/>
<gene>
    <name evidence="2" type="ORF">MKZ38_004533</name>
</gene>
<organism evidence="2 3">
    <name type="scientific">Zalerion maritima</name>
    <dbReference type="NCBI Taxonomy" id="339359"/>
    <lineage>
        <taxon>Eukaryota</taxon>
        <taxon>Fungi</taxon>
        <taxon>Dikarya</taxon>
        <taxon>Ascomycota</taxon>
        <taxon>Pezizomycotina</taxon>
        <taxon>Sordariomycetes</taxon>
        <taxon>Lulworthiomycetidae</taxon>
        <taxon>Lulworthiales</taxon>
        <taxon>Lulworthiaceae</taxon>
        <taxon>Zalerion</taxon>
    </lineage>
</organism>
<comment type="caution">
    <text evidence="2">The sequence shown here is derived from an EMBL/GenBank/DDBJ whole genome shotgun (WGS) entry which is preliminary data.</text>
</comment>
<reference evidence="2" key="1">
    <citation type="submission" date="2022-07" db="EMBL/GenBank/DDBJ databases">
        <title>Draft genome sequence of Zalerion maritima ATCC 34329, a (micro)plastics degrading marine fungus.</title>
        <authorList>
            <person name="Paco A."/>
            <person name="Goncalves M.F.M."/>
            <person name="Rocha-Santos T.A.P."/>
            <person name="Alves A."/>
        </authorList>
    </citation>
    <scope>NUCLEOTIDE SEQUENCE</scope>
    <source>
        <strain evidence="2">ATCC 34329</strain>
    </source>
</reference>
<protein>
    <submittedName>
        <fullName evidence="2">Uncharacterized protein</fullName>
    </submittedName>
</protein>
<accession>A0AAD5RL72</accession>
<evidence type="ECO:0000313" key="2">
    <source>
        <dbReference type="EMBL" id="KAJ2897633.1"/>
    </source>
</evidence>
<feature type="compositionally biased region" description="Polar residues" evidence="1">
    <location>
        <begin position="101"/>
        <end position="115"/>
    </location>
</feature>
<evidence type="ECO:0000256" key="1">
    <source>
        <dbReference type="SAM" id="MobiDB-lite"/>
    </source>
</evidence>
<sequence>MEFTRASILNCVLQIGPHNNPHVDNNIDDAYVRTHDTNWDRDSYDELESQQCQPGERDSENGGSKGTPQRLPPPQQQSSPTLRTARSIARLNLHILRNGFHSNSTSQKQNHQTSQDSEDGSSRGGTGAAATATATRPSTYYGYTMPLNTTALTSGGGGTSRPSTSSSTPGHPSCHSHSQHHHSASQPLILRTSRDWFIWLHTLRVMHPRAWSYVDPDVSSPPPLPEPGAKPRPTDIRSAEATQLGSPISTTSTVAEDWDAELAAFRSLSDSEKKYYFGKIREWENLLKDKREIEASLADFQRDVLGSIPPLITYLVLGSPGAYPMPGKPVGYAAETHEGMKKLAKRYRPSDPDISQWVNELGRPDDRNWEEWLDKYLCVYWMGRCLGSEEMRGERAVRMFLERVKHLTEMWARTWGKKIEKATGGAGGGGGGMGGAGKVPDVLHLAEDWRQWMEFRREHKGDGDCL</sequence>
<feature type="region of interest" description="Disordered" evidence="1">
    <location>
        <begin position="152"/>
        <end position="186"/>
    </location>
</feature>
<keyword evidence="3" id="KW-1185">Reference proteome</keyword>
<evidence type="ECO:0000313" key="3">
    <source>
        <dbReference type="Proteomes" id="UP001201980"/>
    </source>
</evidence>